<dbReference type="OMA" id="RICRGMC"/>
<dbReference type="InterPro" id="IPR038220">
    <property type="entry name" value="PHOX_C_sf"/>
</dbReference>
<dbReference type="InterPro" id="IPR036249">
    <property type="entry name" value="Thioredoxin-like_sf"/>
</dbReference>
<keyword evidence="4" id="KW-0560">Oxidoreductase</keyword>
<comment type="similarity">
    <text evidence="1">Belongs to the PheA/TfdB FAD monooxygenase family.</text>
</comment>
<dbReference type="Pfam" id="PF07976">
    <property type="entry name" value="Phe_hydrox_dim"/>
    <property type="match status" value="1"/>
</dbReference>
<dbReference type="InterPro" id="IPR050641">
    <property type="entry name" value="RIFMO-like"/>
</dbReference>
<dbReference type="Pfam" id="PF01494">
    <property type="entry name" value="FAD_binding_3"/>
    <property type="match status" value="1"/>
</dbReference>
<dbReference type="PANTHER" id="PTHR43004:SF13">
    <property type="entry name" value="FAD-BINDING DOMAIN-CONTAINING PROTEIN-RELATED"/>
    <property type="match status" value="1"/>
</dbReference>
<name>W6QF77_PENRF</name>
<evidence type="ECO:0000259" key="6">
    <source>
        <dbReference type="Pfam" id="PF07976"/>
    </source>
</evidence>
<protein>
    <submittedName>
        <fullName evidence="7">Aromatic-ring hydroxylase-like</fullName>
    </submittedName>
</protein>
<dbReference type="STRING" id="1365484.W6QF77"/>
<dbReference type="PRINTS" id="PR00420">
    <property type="entry name" value="RNGMNOXGNASE"/>
</dbReference>
<evidence type="ECO:0000256" key="2">
    <source>
        <dbReference type="ARBA" id="ARBA00022630"/>
    </source>
</evidence>
<dbReference type="AlphaFoldDB" id="W6QF77"/>
<evidence type="ECO:0000256" key="1">
    <source>
        <dbReference type="ARBA" id="ARBA00007801"/>
    </source>
</evidence>
<dbReference type="InterPro" id="IPR012941">
    <property type="entry name" value="Phe_hydrox_C_dim_dom"/>
</dbReference>
<dbReference type="SUPFAM" id="SSF54373">
    <property type="entry name" value="FAD-linked reductases, C-terminal domain"/>
    <property type="match status" value="1"/>
</dbReference>
<evidence type="ECO:0000256" key="3">
    <source>
        <dbReference type="ARBA" id="ARBA00022827"/>
    </source>
</evidence>
<keyword evidence="8" id="KW-1185">Reference proteome</keyword>
<dbReference type="InterPro" id="IPR036188">
    <property type="entry name" value="FAD/NAD-bd_sf"/>
</dbReference>
<organism evidence="7 8">
    <name type="scientific">Penicillium roqueforti (strain FM164)</name>
    <dbReference type="NCBI Taxonomy" id="1365484"/>
    <lineage>
        <taxon>Eukaryota</taxon>
        <taxon>Fungi</taxon>
        <taxon>Dikarya</taxon>
        <taxon>Ascomycota</taxon>
        <taxon>Pezizomycotina</taxon>
        <taxon>Eurotiomycetes</taxon>
        <taxon>Eurotiomycetidae</taxon>
        <taxon>Eurotiales</taxon>
        <taxon>Aspergillaceae</taxon>
        <taxon>Penicillium</taxon>
    </lineage>
</organism>
<proteinExistence type="inferred from homology"/>
<dbReference type="EMBL" id="HG792018">
    <property type="protein sequence ID" value="CDM35428.1"/>
    <property type="molecule type" value="Genomic_DNA"/>
</dbReference>
<sequence>MTQNTLSTDVLIIGAGPAGLMAGTWMAQTGIKAMIIDKMPCRTQRGHADGIESRTFEILDSFGMADSIWKHANRTIDLSIWNDCESDGIQRQCISNNCTPGLSRFQEATLGQGQIEENFIDFIQESSSVEVKWNSYPVDLNMCEGSDYPVRVTVEMRTSERETSYTVNSKYLIACDGAHSWIRTALGLKLEGDQTDEKWGVIDLIPLTDFPDIRKRCIVKSDYSQLMIIPRERRLVRCYVQLPHEVAAVLWKEVDPALLVNIVKKILSPHTFEASNIEWSTIYTVGQRLCTTLSMYNRVFLAGDAIHTHSPKAGQGMNVSIQDTYNLGWKLASVIKGKAKSSILHTYQTERLQIAIRLIEFDKRMVQGVFQMDSASSVENASSMSNQMQDTLEEENGSASGVTALYKPSCLITRSWDSKGHQLVRPLLPYSKIELAGKLAVGARLPNTQVLFQCDSRPWSLQRVLRSTGEWHLFIFGGDVSINTQMTRVKRLASELSRDETLVNRINQRDHDCVGKISTYLVHCAPRKSVDLMELPKLFIPFDENLGYDYWRVFADEELYSEKRGRAYQQYGIGAEGCTVLVRPDQHVALIGTLDDFAAIELFLGNFMTLV</sequence>
<dbReference type="Gene3D" id="3.50.50.60">
    <property type="entry name" value="FAD/NAD(P)-binding domain"/>
    <property type="match status" value="1"/>
</dbReference>
<dbReference type="GO" id="GO:0071949">
    <property type="term" value="F:FAD binding"/>
    <property type="evidence" value="ECO:0007669"/>
    <property type="project" value="InterPro"/>
</dbReference>
<keyword evidence="3" id="KW-0274">FAD</keyword>
<evidence type="ECO:0000313" key="8">
    <source>
        <dbReference type="Proteomes" id="UP000030686"/>
    </source>
</evidence>
<feature type="domain" description="Phenol hydroxylase-like C-terminal dimerisation" evidence="6">
    <location>
        <begin position="406"/>
        <end position="609"/>
    </location>
</feature>
<gene>
    <name evidence="7" type="ORF">PROQFM164_S04g000309</name>
</gene>
<dbReference type="Gene3D" id="3.40.30.20">
    <property type="match status" value="1"/>
</dbReference>
<dbReference type="PANTHER" id="PTHR43004">
    <property type="entry name" value="TRK SYSTEM POTASSIUM UPTAKE PROTEIN"/>
    <property type="match status" value="1"/>
</dbReference>
<dbReference type="CDD" id="cd02979">
    <property type="entry name" value="PHOX_C"/>
    <property type="match status" value="1"/>
</dbReference>
<dbReference type="SUPFAM" id="SSF52833">
    <property type="entry name" value="Thioredoxin-like"/>
    <property type="match status" value="1"/>
</dbReference>
<dbReference type="GO" id="GO:0016709">
    <property type="term" value="F:oxidoreductase activity, acting on paired donors, with incorporation or reduction of molecular oxygen, NAD(P)H as one donor, and incorporation of one atom of oxygen"/>
    <property type="evidence" value="ECO:0007669"/>
    <property type="project" value="UniProtKB-ARBA"/>
</dbReference>
<dbReference type="InterPro" id="IPR002938">
    <property type="entry name" value="FAD-bd"/>
</dbReference>
<dbReference type="Proteomes" id="UP000030686">
    <property type="component" value="Unassembled WGS sequence"/>
</dbReference>
<evidence type="ECO:0000256" key="4">
    <source>
        <dbReference type="ARBA" id="ARBA00023002"/>
    </source>
</evidence>
<dbReference type="SUPFAM" id="SSF51905">
    <property type="entry name" value="FAD/NAD(P)-binding domain"/>
    <property type="match status" value="1"/>
</dbReference>
<dbReference type="OrthoDB" id="1716816at2759"/>
<dbReference type="Gene3D" id="3.30.9.10">
    <property type="entry name" value="D-Amino Acid Oxidase, subunit A, domain 2"/>
    <property type="match status" value="1"/>
</dbReference>
<reference evidence="7" key="1">
    <citation type="journal article" date="2014" name="Nat. Commun.">
        <title>Multiple recent horizontal transfers of a large genomic region in cheese making fungi.</title>
        <authorList>
            <person name="Cheeseman K."/>
            <person name="Ropars J."/>
            <person name="Renault P."/>
            <person name="Dupont J."/>
            <person name="Gouzy J."/>
            <person name="Branca A."/>
            <person name="Abraham A.L."/>
            <person name="Ceppi M."/>
            <person name="Conseiller E."/>
            <person name="Debuchy R."/>
            <person name="Malagnac F."/>
            <person name="Goarin A."/>
            <person name="Silar P."/>
            <person name="Lacoste S."/>
            <person name="Sallet E."/>
            <person name="Bensimon A."/>
            <person name="Giraud T."/>
            <person name="Brygoo Y."/>
        </authorList>
    </citation>
    <scope>NUCLEOTIDE SEQUENCE [LARGE SCALE GENOMIC DNA]</scope>
    <source>
        <strain evidence="7">FM164</strain>
    </source>
</reference>
<keyword evidence="2" id="KW-0285">Flavoprotein</keyword>
<feature type="domain" description="FAD-binding" evidence="5">
    <location>
        <begin position="8"/>
        <end position="361"/>
    </location>
</feature>
<evidence type="ECO:0000259" key="5">
    <source>
        <dbReference type="Pfam" id="PF01494"/>
    </source>
</evidence>
<accession>W6QF77</accession>
<evidence type="ECO:0000313" key="7">
    <source>
        <dbReference type="EMBL" id="CDM35428.1"/>
    </source>
</evidence>